<reference evidence="1 2" key="1">
    <citation type="submission" date="2017-06" db="EMBL/GenBank/DDBJ databases">
        <title>Ensifer strains isolated from leguminous trees and herbs display diverse denitrification phenotypes with some acting as strong N2O sinks.</title>
        <authorList>
            <person name="Woliy K."/>
            <person name="Mania D."/>
            <person name="Bakken L.R."/>
            <person name="Frostegard A."/>
        </authorList>
    </citation>
    <scope>NUCLEOTIDE SEQUENCE [LARGE SCALE GENOMIC DNA]</scope>
    <source>
        <strain evidence="1 2">AC50a</strain>
    </source>
</reference>
<gene>
    <name evidence="1" type="ORF">CEJ86_28075</name>
</gene>
<evidence type="ECO:0000313" key="1">
    <source>
        <dbReference type="EMBL" id="PJR11333.1"/>
    </source>
</evidence>
<dbReference type="RefSeq" id="WP_100674355.1">
    <property type="nucleotide sequence ID" value="NZ_NJGD01000020.1"/>
</dbReference>
<accession>A0A2J0YV52</accession>
<sequence length="418" mass="46162">MAIADLIRDLELATGPDRSLDLSIAFIVRYKREDDVGTTGGSNVPPYTSSVDAALQLLHKMAPNSSGGVSWQADGSGTATANDGVYSHAANPAIALCLAALRSKEEHDRVHSEVLKRSGGNYRMHLRLQSLKCDTLLVVLSPYQGFMMAKRDFGVHTLYIYESTNSYYTFQTDLLSEDISDLASNLGVREVVFTGSSKAGYGALSAGRLFNNAKVSARVVAFSPVTRVHPLDKPLPFKTFPAFLNLLERKAHVRDCAERLGLLPKDPMSPGRYRERIIFGKYCEYDRGEIQHLLSWTRDPSSFMSVSTIPASTHNVISLLAADKTDLETFVSSCIASGERDSELPWLPKDSDTLRAEAPEIFEAIKNVTIEDVLDVCPRRPVEVSAKSVNARHSMFRKFFSKRSRGSTTAPHRNKMVP</sequence>
<dbReference type="SUPFAM" id="SSF53474">
    <property type="entry name" value="alpha/beta-Hydrolases"/>
    <property type="match status" value="1"/>
</dbReference>
<dbReference type="EMBL" id="NJGD01000020">
    <property type="protein sequence ID" value="PJR11333.1"/>
    <property type="molecule type" value="Genomic_DNA"/>
</dbReference>
<dbReference type="Proteomes" id="UP000231987">
    <property type="component" value="Unassembled WGS sequence"/>
</dbReference>
<dbReference type="AlphaFoldDB" id="A0A2J0YV52"/>
<name>A0A2J0YV52_RHIML</name>
<comment type="caution">
    <text evidence="1">The sequence shown here is derived from an EMBL/GenBank/DDBJ whole genome shotgun (WGS) entry which is preliminary data.</text>
</comment>
<dbReference type="InterPro" id="IPR029058">
    <property type="entry name" value="AB_hydrolase_fold"/>
</dbReference>
<organism evidence="1 2">
    <name type="scientific">Rhizobium meliloti</name>
    <name type="common">Ensifer meliloti</name>
    <name type="synonym">Sinorhizobium meliloti</name>
    <dbReference type="NCBI Taxonomy" id="382"/>
    <lineage>
        <taxon>Bacteria</taxon>
        <taxon>Pseudomonadati</taxon>
        <taxon>Pseudomonadota</taxon>
        <taxon>Alphaproteobacteria</taxon>
        <taxon>Hyphomicrobiales</taxon>
        <taxon>Rhizobiaceae</taxon>
        <taxon>Sinorhizobium/Ensifer group</taxon>
        <taxon>Sinorhizobium</taxon>
    </lineage>
</organism>
<proteinExistence type="predicted"/>
<protein>
    <submittedName>
        <fullName evidence="1">Uncharacterized protein</fullName>
    </submittedName>
</protein>
<evidence type="ECO:0000313" key="2">
    <source>
        <dbReference type="Proteomes" id="UP000231987"/>
    </source>
</evidence>